<dbReference type="HOGENOM" id="CLU_589329_0_0_1"/>
<protein>
    <submittedName>
        <fullName evidence="1">Uncharacterized protein</fullName>
    </submittedName>
</protein>
<dbReference type="VEuPathDB" id="FungiDB:TRIVIDRAFT_198220"/>
<dbReference type="EMBL" id="ABDF02000003">
    <property type="protein sequence ID" value="EHK25232.1"/>
    <property type="molecule type" value="Genomic_DNA"/>
</dbReference>
<dbReference type="RefSeq" id="XP_013959443.1">
    <property type="nucleotide sequence ID" value="XM_014103968.1"/>
</dbReference>
<accession>G9MIB5</accession>
<organism evidence="1 2">
    <name type="scientific">Hypocrea virens (strain Gv29-8 / FGSC 10586)</name>
    <name type="common">Gliocladium virens</name>
    <name type="synonym">Trichoderma virens</name>
    <dbReference type="NCBI Taxonomy" id="413071"/>
    <lineage>
        <taxon>Eukaryota</taxon>
        <taxon>Fungi</taxon>
        <taxon>Dikarya</taxon>
        <taxon>Ascomycota</taxon>
        <taxon>Pezizomycotina</taxon>
        <taxon>Sordariomycetes</taxon>
        <taxon>Hypocreomycetidae</taxon>
        <taxon>Hypocreales</taxon>
        <taxon>Hypocreaceae</taxon>
        <taxon>Trichoderma</taxon>
    </lineage>
</organism>
<keyword evidence="2" id="KW-1185">Reference proteome</keyword>
<evidence type="ECO:0000313" key="2">
    <source>
        <dbReference type="Proteomes" id="UP000007115"/>
    </source>
</evidence>
<gene>
    <name evidence="1" type="ORF">TRIVIDRAFT_198220</name>
</gene>
<dbReference type="GeneID" id="25790021"/>
<evidence type="ECO:0000313" key="1">
    <source>
        <dbReference type="EMBL" id="EHK25232.1"/>
    </source>
</evidence>
<comment type="caution">
    <text evidence="1">The sequence shown here is derived from an EMBL/GenBank/DDBJ whole genome shotgun (WGS) entry which is preliminary data.</text>
</comment>
<proteinExistence type="predicted"/>
<sequence length="464" mass="52235">MYHTGDEYGEDKHADEDAITPPILKQIFKSLLPTFDKVIVLNALYGILLTKRLPQILQVRLAHDGTVQKSTTMSAITRYDISNLGLGPDDEDYSDGVACIEAYWAYALDMTPETRDKYLGLLRNKKWTHTVSSRKQPSQHRLYKSSVGKTIPGFLVIRALYKKVPEEFKNRIRERGHVIPDQDRTKEYLELFPDTTPAPVFDFETPEARNYAAQWPSLKVTPSIYRQKPVQQAPQATLVSQAAQTIAQATPAQRVPRYRLPTPTVTLSTTIHQRPRNPVRRIILRELQPGEEANRRQIGDVVCNVAGSNATVAWSATREMTPIPAINMADDVTVSSTVAQVAATASVQPVMRLSAGETTLGQQKSMLPSGQQQAEQRVRSEPTRPLIESQLSRLMRNHPLLSLVAPTSEQQQAELQPMPLLDRTAEISLHNVMDARWEATTAWMRAASEEFVWIRSQLERQNQG</sequence>
<dbReference type="InParanoid" id="G9MIB5"/>
<reference evidence="1 2" key="1">
    <citation type="journal article" date="2011" name="Genome Biol.">
        <title>Comparative genome sequence analysis underscores mycoparasitism as the ancestral life style of Trichoderma.</title>
        <authorList>
            <person name="Kubicek C.P."/>
            <person name="Herrera-Estrella A."/>
            <person name="Seidl-Seiboth V."/>
            <person name="Martinez D.A."/>
            <person name="Druzhinina I.S."/>
            <person name="Thon M."/>
            <person name="Zeilinger S."/>
            <person name="Casas-Flores S."/>
            <person name="Horwitz B.A."/>
            <person name="Mukherjee P.K."/>
            <person name="Mukherjee M."/>
            <person name="Kredics L."/>
            <person name="Alcaraz L.D."/>
            <person name="Aerts A."/>
            <person name="Antal Z."/>
            <person name="Atanasova L."/>
            <person name="Cervantes-Badillo M.G."/>
            <person name="Challacombe J."/>
            <person name="Chertkov O."/>
            <person name="McCluskey K."/>
            <person name="Coulpier F."/>
            <person name="Deshpande N."/>
            <person name="von Doehren H."/>
            <person name="Ebbole D.J."/>
            <person name="Esquivel-Naranjo E.U."/>
            <person name="Fekete E."/>
            <person name="Flipphi M."/>
            <person name="Glaser F."/>
            <person name="Gomez-Rodriguez E.Y."/>
            <person name="Gruber S."/>
            <person name="Han C."/>
            <person name="Henrissat B."/>
            <person name="Hermosa R."/>
            <person name="Hernandez-Onate M."/>
            <person name="Karaffa L."/>
            <person name="Kosti I."/>
            <person name="Le Crom S."/>
            <person name="Lindquist E."/>
            <person name="Lucas S."/>
            <person name="Luebeck M."/>
            <person name="Luebeck P.S."/>
            <person name="Margeot A."/>
            <person name="Metz B."/>
            <person name="Misra M."/>
            <person name="Nevalainen H."/>
            <person name="Omann M."/>
            <person name="Packer N."/>
            <person name="Perrone G."/>
            <person name="Uresti-Rivera E.E."/>
            <person name="Salamov A."/>
            <person name="Schmoll M."/>
            <person name="Seiboth B."/>
            <person name="Shapiro H."/>
            <person name="Sukno S."/>
            <person name="Tamayo-Ramos J.A."/>
            <person name="Tisch D."/>
            <person name="Wiest A."/>
            <person name="Wilkinson H.H."/>
            <person name="Zhang M."/>
            <person name="Coutinho P.M."/>
            <person name="Kenerley C.M."/>
            <person name="Monte E."/>
            <person name="Baker S.E."/>
            <person name="Grigoriev I.V."/>
        </authorList>
    </citation>
    <scope>NUCLEOTIDE SEQUENCE [LARGE SCALE GENOMIC DNA]</scope>
    <source>
        <strain evidence="2">Gv29-8 / FGSC 10586</strain>
    </source>
</reference>
<dbReference type="OrthoDB" id="4900119at2759"/>
<name>G9MIB5_HYPVG</name>
<dbReference type="Proteomes" id="UP000007115">
    <property type="component" value="Unassembled WGS sequence"/>
</dbReference>
<dbReference type="AlphaFoldDB" id="G9MIB5"/>